<evidence type="ECO:0000256" key="5">
    <source>
        <dbReference type="ARBA" id="ARBA00022801"/>
    </source>
</evidence>
<keyword evidence="13" id="KW-1133">Transmembrane helix</keyword>
<feature type="transmembrane region" description="Helical" evidence="13">
    <location>
        <begin position="12"/>
        <end position="30"/>
    </location>
</feature>
<keyword evidence="5" id="KW-0378">Hydrolase</keyword>
<dbReference type="OrthoDB" id="2118094at2759"/>
<comment type="catalytic activity">
    <reaction evidence="12">
        <text>O-phospho-L-threonyl-[protein] + H2O = L-threonyl-[protein] + phosphate</text>
        <dbReference type="Rhea" id="RHEA:47004"/>
        <dbReference type="Rhea" id="RHEA-COMP:11060"/>
        <dbReference type="Rhea" id="RHEA-COMP:11605"/>
        <dbReference type="ChEBI" id="CHEBI:15377"/>
        <dbReference type="ChEBI" id="CHEBI:30013"/>
        <dbReference type="ChEBI" id="CHEBI:43474"/>
        <dbReference type="ChEBI" id="CHEBI:61977"/>
        <dbReference type="EC" id="3.1.3.16"/>
    </reaction>
</comment>
<evidence type="ECO:0000256" key="2">
    <source>
        <dbReference type="ARBA" id="ARBA00006717"/>
    </source>
</evidence>
<evidence type="ECO:0000256" key="12">
    <source>
        <dbReference type="ARBA" id="ARBA00048336"/>
    </source>
</evidence>
<evidence type="ECO:0000256" key="9">
    <source>
        <dbReference type="ARBA" id="ARBA00040722"/>
    </source>
</evidence>
<evidence type="ECO:0000256" key="11">
    <source>
        <dbReference type="ARBA" id="ARBA00047761"/>
    </source>
</evidence>
<organism evidence="14 15">
    <name type="scientific">Aphis craccivora</name>
    <name type="common">Cowpea aphid</name>
    <dbReference type="NCBI Taxonomy" id="307492"/>
    <lineage>
        <taxon>Eukaryota</taxon>
        <taxon>Metazoa</taxon>
        <taxon>Ecdysozoa</taxon>
        <taxon>Arthropoda</taxon>
        <taxon>Hexapoda</taxon>
        <taxon>Insecta</taxon>
        <taxon>Pterygota</taxon>
        <taxon>Neoptera</taxon>
        <taxon>Paraneoptera</taxon>
        <taxon>Hemiptera</taxon>
        <taxon>Sternorrhyncha</taxon>
        <taxon>Aphidomorpha</taxon>
        <taxon>Aphidoidea</taxon>
        <taxon>Aphididae</taxon>
        <taxon>Aphidini</taxon>
        <taxon>Aphis</taxon>
        <taxon>Aphis</taxon>
    </lineage>
</organism>
<evidence type="ECO:0000256" key="13">
    <source>
        <dbReference type="SAM" id="Phobius"/>
    </source>
</evidence>
<protein>
    <recommendedName>
        <fullName evidence="8">Serine/threonine-protein phosphatase PGAM5, mitochondrial</fullName>
        <ecNumber evidence="3">3.1.3.16</ecNumber>
    </recommendedName>
    <alternativeName>
        <fullName evidence="10">Phosphoglycerate mutase family member 5 homolog</fullName>
    </alternativeName>
    <alternativeName>
        <fullName evidence="9">Serine/threonine-protein phosphatase Pgam5, mitochondrial</fullName>
    </alternativeName>
</protein>
<comment type="caution">
    <text evidence="14">The sequence shown here is derived from an EMBL/GenBank/DDBJ whole genome shotgun (WGS) entry which is preliminary data.</text>
</comment>
<dbReference type="InterPro" id="IPR051021">
    <property type="entry name" value="Mito_Ser/Thr_phosphatase"/>
</dbReference>
<evidence type="ECO:0000256" key="10">
    <source>
        <dbReference type="ARBA" id="ARBA00042520"/>
    </source>
</evidence>
<name>A0A6G0Z336_APHCR</name>
<comment type="catalytic activity">
    <reaction evidence="11">
        <text>O-phospho-L-seryl-[protein] + H2O = L-seryl-[protein] + phosphate</text>
        <dbReference type="Rhea" id="RHEA:20629"/>
        <dbReference type="Rhea" id="RHEA-COMP:9863"/>
        <dbReference type="Rhea" id="RHEA-COMP:11604"/>
        <dbReference type="ChEBI" id="CHEBI:15377"/>
        <dbReference type="ChEBI" id="CHEBI:29999"/>
        <dbReference type="ChEBI" id="CHEBI:43474"/>
        <dbReference type="ChEBI" id="CHEBI:83421"/>
        <dbReference type="EC" id="3.1.3.16"/>
    </reaction>
</comment>
<keyword evidence="13" id="KW-0812">Transmembrane</keyword>
<dbReference type="AlphaFoldDB" id="A0A6G0Z336"/>
<dbReference type="Pfam" id="PF00300">
    <property type="entry name" value="His_Phos_1"/>
    <property type="match status" value="1"/>
</dbReference>
<evidence type="ECO:0000256" key="4">
    <source>
        <dbReference type="ARBA" id="ARBA00022787"/>
    </source>
</evidence>
<dbReference type="SMART" id="SM00855">
    <property type="entry name" value="PGAM"/>
    <property type="match status" value="1"/>
</dbReference>
<proteinExistence type="inferred from homology"/>
<evidence type="ECO:0000256" key="8">
    <source>
        <dbReference type="ARBA" id="ARBA00039765"/>
    </source>
</evidence>
<dbReference type="Gene3D" id="3.40.50.1240">
    <property type="entry name" value="Phosphoglycerate mutase-like"/>
    <property type="match status" value="1"/>
</dbReference>
<dbReference type="SUPFAM" id="SSF53254">
    <property type="entry name" value="Phosphoglycerate mutase-like"/>
    <property type="match status" value="1"/>
</dbReference>
<comment type="subunit">
    <text evidence="7">Interacts with Pk92B/ASK1.</text>
</comment>
<evidence type="ECO:0000256" key="6">
    <source>
        <dbReference type="ARBA" id="ARBA00037234"/>
    </source>
</evidence>
<gene>
    <name evidence="14" type="ORF">FWK35_00012011</name>
</gene>
<sequence>MAKDLNKRFLRKLALSASVGVVGGFVMYIFQEHNKTNAPVNNVLVKIHNKIFEDDWDSNWDKRQHKSLVEPVQSKKRELKDKYNKQIKSQISGATRHIFLIRHGQYNLSGETDGDRKLTELGRKQALFTGERLSKLNYPWSKITQSTMTRAMETCSIIQKQLPANIPLTTSDLLTGSQIQPYPLLKHWIPELIFKPDRSRKEVAFRKFIHRAPPEQKEDSYELIVCHTNIIKYFVMRSLQLTPEAQLRLSPDHASITWLSIAPNGSVTLRCYSNSGYMPPDAITH</sequence>
<keyword evidence="13" id="KW-0472">Membrane</keyword>
<comment type="similarity">
    <text evidence="2">Belongs to the phosphoglycerate mutase family. BPG-dependent PGAM subfamily.</text>
</comment>
<comment type="subcellular location">
    <subcellularLocation>
        <location evidence="1">Mitochondrion outer membrane</location>
    </subcellularLocation>
</comment>
<evidence type="ECO:0000313" key="14">
    <source>
        <dbReference type="EMBL" id="KAF0765040.1"/>
    </source>
</evidence>
<comment type="function">
    <text evidence="6">Displays phosphatase activity for serine/threonine residues, and dephosphorylates and activates Pk92B kinase. Has apparently no phosphoglycerate mutase activity.</text>
</comment>
<reference evidence="14 15" key="1">
    <citation type="submission" date="2019-08" db="EMBL/GenBank/DDBJ databases">
        <title>Whole genome of Aphis craccivora.</title>
        <authorList>
            <person name="Voronova N.V."/>
            <person name="Shulinski R.S."/>
            <person name="Bandarenka Y.V."/>
            <person name="Zhorov D.G."/>
            <person name="Warner D."/>
        </authorList>
    </citation>
    <scope>NUCLEOTIDE SEQUENCE [LARGE SCALE GENOMIC DNA]</scope>
    <source>
        <strain evidence="14">180601</strain>
        <tissue evidence="14">Whole Body</tissue>
    </source>
</reference>
<dbReference type="EMBL" id="VUJU01001497">
    <property type="protein sequence ID" value="KAF0765040.1"/>
    <property type="molecule type" value="Genomic_DNA"/>
</dbReference>
<evidence type="ECO:0000256" key="1">
    <source>
        <dbReference type="ARBA" id="ARBA00004294"/>
    </source>
</evidence>
<dbReference type="PANTHER" id="PTHR20935">
    <property type="entry name" value="PHOSPHOGLYCERATE MUTASE-RELATED"/>
    <property type="match status" value="1"/>
</dbReference>
<dbReference type="EC" id="3.1.3.16" evidence="3"/>
<accession>A0A6G0Z336</accession>
<dbReference type="CDD" id="cd07067">
    <property type="entry name" value="HP_PGM_like"/>
    <property type="match status" value="1"/>
</dbReference>
<evidence type="ECO:0000313" key="15">
    <source>
        <dbReference type="Proteomes" id="UP000478052"/>
    </source>
</evidence>
<dbReference type="InterPro" id="IPR013078">
    <property type="entry name" value="His_Pase_superF_clade-1"/>
</dbReference>
<dbReference type="GO" id="GO:0005741">
    <property type="term" value="C:mitochondrial outer membrane"/>
    <property type="evidence" value="ECO:0007669"/>
    <property type="project" value="UniProtKB-SubCell"/>
</dbReference>
<dbReference type="GO" id="GO:0004722">
    <property type="term" value="F:protein serine/threonine phosphatase activity"/>
    <property type="evidence" value="ECO:0007669"/>
    <property type="project" value="UniProtKB-EC"/>
</dbReference>
<dbReference type="PANTHER" id="PTHR20935:SF0">
    <property type="entry name" value="SERINE_THREONINE-PROTEIN PHOSPHATASE PGAM5, MITOCHONDRIAL"/>
    <property type="match status" value="1"/>
</dbReference>
<evidence type="ECO:0000256" key="3">
    <source>
        <dbReference type="ARBA" id="ARBA00013081"/>
    </source>
</evidence>
<dbReference type="Proteomes" id="UP000478052">
    <property type="component" value="Unassembled WGS sequence"/>
</dbReference>
<dbReference type="GO" id="GO:0090141">
    <property type="term" value="P:positive regulation of mitochondrial fission"/>
    <property type="evidence" value="ECO:0007669"/>
    <property type="project" value="TreeGrafter"/>
</dbReference>
<evidence type="ECO:0000256" key="7">
    <source>
        <dbReference type="ARBA" id="ARBA00038605"/>
    </source>
</evidence>
<dbReference type="InterPro" id="IPR029033">
    <property type="entry name" value="His_PPase_superfam"/>
</dbReference>
<keyword evidence="4" id="KW-1000">Mitochondrion outer membrane</keyword>
<keyword evidence="15" id="KW-1185">Reference proteome</keyword>
<keyword evidence="4" id="KW-0496">Mitochondrion</keyword>